<dbReference type="HOGENOM" id="CLU_882952_0_0_1"/>
<reference evidence="1 2" key="1">
    <citation type="submission" date="2014-04" db="EMBL/GenBank/DDBJ databases">
        <title>Evolutionary Origins and Diversification of the Mycorrhizal Mutualists.</title>
        <authorList>
            <consortium name="DOE Joint Genome Institute"/>
            <consortium name="Mycorrhizal Genomics Consortium"/>
            <person name="Kohler A."/>
            <person name="Kuo A."/>
            <person name="Nagy L.G."/>
            <person name="Floudas D."/>
            <person name="Copeland A."/>
            <person name="Barry K.W."/>
            <person name="Cichocki N."/>
            <person name="Veneault-Fourrey C."/>
            <person name="LaButti K."/>
            <person name="Lindquist E.A."/>
            <person name="Lipzen A."/>
            <person name="Lundell T."/>
            <person name="Morin E."/>
            <person name="Murat C."/>
            <person name="Riley R."/>
            <person name="Ohm R."/>
            <person name="Sun H."/>
            <person name="Tunlid A."/>
            <person name="Henrissat B."/>
            <person name="Grigoriev I.V."/>
            <person name="Hibbett D.S."/>
            <person name="Martin F."/>
        </authorList>
    </citation>
    <scope>NUCLEOTIDE SEQUENCE [LARGE SCALE GENOMIC DNA]</scope>
    <source>
        <strain evidence="1 2">FD-317 M1</strain>
    </source>
</reference>
<gene>
    <name evidence="1" type="ORF">GYMLUDRAFT_46398</name>
</gene>
<protein>
    <recommendedName>
        <fullName evidence="3">F-box domain-containing protein</fullName>
    </recommendedName>
</protein>
<evidence type="ECO:0000313" key="1">
    <source>
        <dbReference type="EMBL" id="KIK57154.1"/>
    </source>
</evidence>
<evidence type="ECO:0000313" key="2">
    <source>
        <dbReference type="Proteomes" id="UP000053593"/>
    </source>
</evidence>
<dbReference type="Proteomes" id="UP000053593">
    <property type="component" value="Unassembled WGS sequence"/>
</dbReference>
<sequence length="315" mass="35514">MASDTVLAAEAEVAESFASKSLLGSFSNLPIEILLEILCFAGSLSQETYRALLLTSTTIHNLTRLECIPFLTILISKKNHLQPFYSWLLSDEALAHRVKYLWLAPDTSPSKIDDVPLVVVCLCSCPNLVSLACSGAELAAWDSLSSNPKSRAHITPSGGFFRHPSLKHLTVLEYDQWRPHRNSSLFAQIETLHVIGCRSRGTRFPCEGLLRRILPNLIDLSFSVPHGVTPRVDLMARGDLILSPKLKRVAFITRAKSGDSSTLSFDSSLRTLFGHRYTLFYRPKRWTEMKIWQADCFKSSCIWTLQRYEDREPRS</sequence>
<proteinExistence type="predicted"/>
<dbReference type="EMBL" id="KN834792">
    <property type="protein sequence ID" value="KIK57154.1"/>
    <property type="molecule type" value="Genomic_DNA"/>
</dbReference>
<evidence type="ECO:0008006" key="3">
    <source>
        <dbReference type="Google" id="ProtNLM"/>
    </source>
</evidence>
<name>A0A0D0C3Z8_9AGAR</name>
<keyword evidence="2" id="KW-1185">Reference proteome</keyword>
<dbReference type="AlphaFoldDB" id="A0A0D0C3Z8"/>
<dbReference type="OrthoDB" id="2935230at2759"/>
<accession>A0A0D0C3Z8</accession>
<organism evidence="1 2">
    <name type="scientific">Collybiopsis luxurians FD-317 M1</name>
    <dbReference type="NCBI Taxonomy" id="944289"/>
    <lineage>
        <taxon>Eukaryota</taxon>
        <taxon>Fungi</taxon>
        <taxon>Dikarya</taxon>
        <taxon>Basidiomycota</taxon>
        <taxon>Agaricomycotina</taxon>
        <taxon>Agaricomycetes</taxon>
        <taxon>Agaricomycetidae</taxon>
        <taxon>Agaricales</taxon>
        <taxon>Marasmiineae</taxon>
        <taxon>Omphalotaceae</taxon>
        <taxon>Collybiopsis</taxon>
        <taxon>Collybiopsis luxurians</taxon>
    </lineage>
</organism>